<reference evidence="1" key="1">
    <citation type="submission" date="2018-08" db="EMBL/GenBank/DDBJ databases">
        <title>Draft genome sequence of azole-resistant Aspergillus thermomutatus (Neosartorya pseudofischeri) strain HMR AF 39, isolated from a human nasal aspirate.</title>
        <authorList>
            <person name="Parent-Michaud M."/>
            <person name="Dufresne P.J."/>
            <person name="Fournier E."/>
            <person name="Martineau C."/>
            <person name="Moreira S."/>
            <person name="Perkins V."/>
            <person name="De Repentigny L."/>
            <person name="Dufresne S.F."/>
        </authorList>
    </citation>
    <scope>NUCLEOTIDE SEQUENCE [LARGE SCALE GENOMIC DNA]</scope>
    <source>
        <strain evidence="1">HMR AF 39</strain>
    </source>
</reference>
<dbReference type="OrthoDB" id="4735187at2759"/>
<dbReference type="VEuPathDB" id="FungiDB:CDV56_104088"/>
<dbReference type="GeneID" id="38126062"/>
<organism evidence="1 2">
    <name type="scientific">Aspergillus thermomutatus</name>
    <name type="common">Neosartorya pseudofischeri</name>
    <dbReference type="NCBI Taxonomy" id="41047"/>
    <lineage>
        <taxon>Eukaryota</taxon>
        <taxon>Fungi</taxon>
        <taxon>Dikarya</taxon>
        <taxon>Ascomycota</taxon>
        <taxon>Pezizomycotina</taxon>
        <taxon>Eurotiomycetes</taxon>
        <taxon>Eurotiomycetidae</taxon>
        <taxon>Eurotiales</taxon>
        <taxon>Aspergillaceae</taxon>
        <taxon>Aspergillus</taxon>
        <taxon>Aspergillus subgen. Fumigati</taxon>
    </lineage>
</organism>
<name>A0A397GRW3_ASPTH</name>
<dbReference type="AlphaFoldDB" id="A0A397GRW3"/>
<protein>
    <submittedName>
        <fullName evidence="1">Uncharacterized protein</fullName>
    </submittedName>
</protein>
<evidence type="ECO:0000313" key="2">
    <source>
        <dbReference type="Proteomes" id="UP000215305"/>
    </source>
</evidence>
<proteinExistence type="predicted"/>
<accession>A0A397GRW3</accession>
<sequence length="92" mass="10672">MQKRITVPPKSQQQENNDWIPAESCDDWVPYADTGNYIEVTIGDSAPVHISDDDYRWKFVDYPDGDTREGNESWVEGLEATQYVLLFKEVEE</sequence>
<keyword evidence="2" id="KW-1185">Reference proteome</keyword>
<gene>
    <name evidence="1" type="ORF">CDV56_104088</name>
</gene>
<dbReference type="EMBL" id="NKHU02000144">
    <property type="protein sequence ID" value="RHZ51793.1"/>
    <property type="molecule type" value="Genomic_DNA"/>
</dbReference>
<dbReference type="Proteomes" id="UP000215305">
    <property type="component" value="Unassembled WGS sequence"/>
</dbReference>
<evidence type="ECO:0000313" key="1">
    <source>
        <dbReference type="EMBL" id="RHZ51793.1"/>
    </source>
</evidence>
<comment type="caution">
    <text evidence="1">The sequence shown here is derived from an EMBL/GenBank/DDBJ whole genome shotgun (WGS) entry which is preliminary data.</text>
</comment>
<dbReference type="RefSeq" id="XP_026613070.1">
    <property type="nucleotide sequence ID" value="XM_026757707.1"/>
</dbReference>